<dbReference type="WBParaSite" id="JU765_v2.g8224.t2">
    <property type="protein sequence ID" value="JU765_v2.g8224.t2"/>
    <property type="gene ID" value="JU765_v2.g8224"/>
</dbReference>
<accession>A0AC34RMG1</accession>
<proteinExistence type="predicted"/>
<organism evidence="1 2">
    <name type="scientific">Panagrolaimus sp. JU765</name>
    <dbReference type="NCBI Taxonomy" id="591449"/>
    <lineage>
        <taxon>Eukaryota</taxon>
        <taxon>Metazoa</taxon>
        <taxon>Ecdysozoa</taxon>
        <taxon>Nematoda</taxon>
        <taxon>Chromadorea</taxon>
        <taxon>Rhabditida</taxon>
        <taxon>Tylenchina</taxon>
        <taxon>Panagrolaimomorpha</taxon>
        <taxon>Panagrolaimoidea</taxon>
        <taxon>Panagrolaimidae</taxon>
        <taxon>Panagrolaimus</taxon>
    </lineage>
</organism>
<evidence type="ECO:0000313" key="1">
    <source>
        <dbReference type="Proteomes" id="UP000887576"/>
    </source>
</evidence>
<sequence>MTEPLPSTGSTDYQIVLAAEMIYLIAGETGLGILHGWTEGVGYAMQPYYTPMYVPFRYDIPVIKWCCAVLMCLLFLLILSLFLVFVFLHFNRPGIIKHHVIALVVSWPVGICLTIGAMAGGAPFLVGFLICLYFSALIPFAYIYNSAEWKSTELPQI</sequence>
<name>A0AC34RMG1_9BILA</name>
<reference evidence="2" key="1">
    <citation type="submission" date="2022-11" db="UniProtKB">
        <authorList>
            <consortium name="WormBaseParasite"/>
        </authorList>
    </citation>
    <scope>IDENTIFICATION</scope>
</reference>
<protein>
    <submittedName>
        <fullName evidence="2">Uncharacterized protein</fullName>
    </submittedName>
</protein>
<dbReference type="Proteomes" id="UP000887576">
    <property type="component" value="Unplaced"/>
</dbReference>
<evidence type="ECO:0000313" key="2">
    <source>
        <dbReference type="WBParaSite" id="JU765_v2.g8224.t2"/>
    </source>
</evidence>